<dbReference type="Proteomes" id="UP001501303">
    <property type="component" value="Unassembled WGS sequence"/>
</dbReference>
<organism evidence="2 3">
    <name type="scientific">Streptomyces sodiiphilus</name>
    <dbReference type="NCBI Taxonomy" id="226217"/>
    <lineage>
        <taxon>Bacteria</taxon>
        <taxon>Bacillati</taxon>
        <taxon>Actinomycetota</taxon>
        <taxon>Actinomycetes</taxon>
        <taxon>Kitasatosporales</taxon>
        <taxon>Streptomycetaceae</taxon>
        <taxon>Streptomyces</taxon>
    </lineage>
</organism>
<feature type="region of interest" description="Disordered" evidence="1">
    <location>
        <begin position="1"/>
        <end position="34"/>
    </location>
</feature>
<comment type="caution">
    <text evidence="2">The sequence shown here is derived from an EMBL/GenBank/DDBJ whole genome shotgun (WGS) entry which is preliminary data.</text>
</comment>
<protein>
    <recommendedName>
        <fullName evidence="4">LysM domain-containing protein</fullName>
    </recommendedName>
</protein>
<evidence type="ECO:0000313" key="2">
    <source>
        <dbReference type="EMBL" id="GAA1920898.1"/>
    </source>
</evidence>
<accession>A0ABN2PI18</accession>
<keyword evidence="3" id="KW-1185">Reference proteome</keyword>
<reference evidence="2 3" key="1">
    <citation type="journal article" date="2019" name="Int. J. Syst. Evol. Microbiol.">
        <title>The Global Catalogue of Microorganisms (GCM) 10K type strain sequencing project: providing services to taxonomists for standard genome sequencing and annotation.</title>
        <authorList>
            <consortium name="The Broad Institute Genomics Platform"/>
            <consortium name="The Broad Institute Genome Sequencing Center for Infectious Disease"/>
            <person name="Wu L."/>
            <person name="Ma J."/>
        </authorList>
    </citation>
    <scope>NUCLEOTIDE SEQUENCE [LARGE SCALE GENOMIC DNA]</scope>
    <source>
        <strain evidence="2 3">JCM 13581</strain>
    </source>
</reference>
<sequence length="115" mass="12414">MPGHHDTSQRAATENRYPRSSRYHGIGTAVHTLPDGRQVPYLKRRLLPRLDETGEPVSHTVGAGERPDLLAHRYLGSAGQWWRIADANPVLDPAELTSTPGATIVIPLPGGAGHA</sequence>
<evidence type="ECO:0000256" key="1">
    <source>
        <dbReference type="SAM" id="MobiDB-lite"/>
    </source>
</evidence>
<dbReference type="RefSeq" id="WP_344262866.1">
    <property type="nucleotide sequence ID" value="NZ_BAAAMJ010000031.1"/>
</dbReference>
<name>A0ABN2PI18_9ACTN</name>
<proteinExistence type="predicted"/>
<dbReference type="EMBL" id="BAAAMJ010000031">
    <property type="protein sequence ID" value="GAA1920898.1"/>
    <property type="molecule type" value="Genomic_DNA"/>
</dbReference>
<evidence type="ECO:0000313" key="3">
    <source>
        <dbReference type="Proteomes" id="UP001501303"/>
    </source>
</evidence>
<evidence type="ECO:0008006" key="4">
    <source>
        <dbReference type="Google" id="ProtNLM"/>
    </source>
</evidence>
<gene>
    <name evidence="2" type="ORF">GCM10009716_31930</name>
</gene>